<feature type="transmembrane region" description="Helical" evidence="6">
    <location>
        <begin position="133"/>
        <end position="151"/>
    </location>
</feature>
<dbReference type="AlphaFoldDB" id="A0A4S4NDS9"/>
<keyword evidence="2" id="KW-1003">Cell membrane</keyword>
<accession>A0A4S4NDS9</accession>
<dbReference type="PANTHER" id="PTHR43652">
    <property type="entry name" value="BASIC AMINO ACID ANTIPORTER YFCC-RELATED"/>
    <property type="match status" value="1"/>
</dbReference>
<feature type="transmembrane region" description="Helical" evidence="6">
    <location>
        <begin position="300"/>
        <end position="319"/>
    </location>
</feature>
<evidence type="ECO:0000256" key="3">
    <source>
        <dbReference type="ARBA" id="ARBA00022692"/>
    </source>
</evidence>
<feature type="transmembrane region" description="Helical" evidence="6">
    <location>
        <begin position="277"/>
        <end position="294"/>
    </location>
</feature>
<dbReference type="EMBL" id="SRKY01000002">
    <property type="protein sequence ID" value="THH36905.1"/>
    <property type="molecule type" value="Genomic_DNA"/>
</dbReference>
<evidence type="ECO:0000256" key="4">
    <source>
        <dbReference type="ARBA" id="ARBA00022989"/>
    </source>
</evidence>
<proteinExistence type="predicted"/>
<feature type="transmembrane region" description="Helical" evidence="6">
    <location>
        <begin position="97"/>
        <end position="121"/>
    </location>
</feature>
<comment type="caution">
    <text evidence="7">The sequence shown here is derived from an EMBL/GenBank/DDBJ whole genome shotgun (WGS) entry which is preliminary data.</text>
</comment>
<keyword evidence="8" id="KW-1185">Reference proteome</keyword>
<sequence length="482" mass="50835">MSDSTSSQNSAPQQTESRFPTAYTILFLLILLVAALTWIIPAGSYDRVMDDNVGREVAVVGTYQEVAPNPQGVWDVMLAPTAGFYDPDSYAANAIDVALFVLFLGGFLGIVNATGAIDTGIRAVMRRLQGREIWMIPILMSLFALGGTTYGMAEETLAFYAILIPIMIAAGYDAVTGVAIILVGAGIGVLGSTINPFATVIASNAAGVPFTDGIVLRFVILIGGLIICAAYVMRYAAWVKADISRSVVASQVAAHRAVFLQDQPDGAGATALTGRQSIVLTIFGLTFAVMIWGVSTQGWWMARMGSLFLGSAIVIGLIARMGEKQLTGNFVDGARDLLGVALVVGLARGIVVIMENGRIADTILHSAEQSLAGLGDLAFINLMFWIEVGMSFFVPSSSGLAVLSMPILAPLADFAGAERGLVVTAYQSANGLVNLINPTFAVVIGGLAIGRVSYDRWLVFIWPLLLILIVFITAALSIAALV</sequence>
<name>A0A4S4NDS9_9RHOB</name>
<dbReference type="Pfam" id="PF03606">
    <property type="entry name" value="DcuC"/>
    <property type="match status" value="1"/>
</dbReference>
<evidence type="ECO:0000313" key="8">
    <source>
        <dbReference type="Proteomes" id="UP000306602"/>
    </source>
</evidence>
<evidence type="ECO:0000256" key="2">
    <source>
        <dbReference type="ARBA" id="ARBA00022475"/>
    </source>
</evidence>
<comment type="subcellular location">
    <subcellularLocation>
        <location evidence="1">Cell membrane</location>
        <topology evidence="1">Multi-pass membrane protein</topology>
    </subcellularLocation>
</comment>
<dbReference type="GO" id="GO:0005886">
    <property type="term" value="C:plasma membrane"/>
    <property type="evidence" value="ECO:0007669"/>
    <property type="project" value="UniProtKB-SubCell"/>
</dbReference>
<feature type="transmembrane region" description="Helical" evidence="6">
    <location>
        <begin position="457"/>
        <end position="481"/>
    </location>
</feature>
<keyword evidence="4 6" id="KW-1133">Transmembrane helix</keyword>
<evidence type="ECO:0000256" key="1">
    <source>
        <dbReference type="ARBA" id="ARBA00004651"/>
    </source>
</evidence>
<feature type="transmembrane region" description="Helical" evidence="6">
    <location>
        <begin position="214"/>
        <end position="236"/>
    </location>
</feature>
<feature type="transmembrane region" description="Helical" evidence="6">
    <location>
        <begin position="392"/>
        <end position="412"/>
    </location>
</feature>
<organism evidence="7 8">
    <name type="scientific">Aliishimia ponticola</name>
    <dbReference type="NCBI Taxonomy" id="2499833"/>
    <lineage>
        <taxon>Bacteria</taxon>
        <taxon>Pseudomonadati</taxon>
        <taxon>Pseudomonadota</taxon>
        <taxon>Alphaproteobacteria</taxon>
        <taxon>Rhodobacterales</taxon>
        <taxon>Paracoccaceae</taxon>
        <taxon>Aliishimia</taxon>
    </lineage>
</organism>
<dbReference type="PANTHER" id="PTHR43652:SF6">
    <property type="entry name" value="ARGININE REPRESSOR"/>
    <property type="match status" value="1"/>
</dbReference>
<evidence type="ECO:0000256" key="6">
    <source>
        <dbReference type="SAM" id="Phobius"/>
    </source>
</evidence>
<feature type="transmembrane region" description="Helical" evidence="6">
    <location>
        <begin position="157"/>
        <end position="175"/>
    </location>
</feature>
<evidence type="ECO:0000256" key="5">
    <source>
        <dbReference type="ARBA" id="ARBA00023136"/>
    </source>
</evidence>
<reference evidence="7 8" key="1">
    <citation type="submission" date="2019-04" db="EMBL/GenBank/DDBJ databases">
        <title>Shimia ponticola sp. nov., isolated from seawater.</title>
        <authorList>
            <person name="Kim Y.-O."/>
            <person name="Yoon J.-H."/>
        </authorList>
    </citation>
    <scope>NUCLEOTIDE SEQUENCE [LARGE SCALE GENOMIC DNA]</scope>
    <source>
        <strain evidence="7 8">MYP11</strain>
    </source>
</reference>
<keyword evidence="3 6" id="KW-0812">Transmembrane</keyword>
<gene>
    <name evidence="7" type="ORF">E4Z66_08155</name>
</gene>
<keyword evidence="5 6" id="KW-0472">Membrane</keyword>
<protein>
    <submittedName>
        <fullName evidence="7">YfcC family protein</fullName>
    </submittedName>
</protein>
<dbReference type="InterPro" id="IPR018385">
    <property type="entry name" value="C4_dicarb_anaerob_car-like"/>
</dbReference>
<evidence type="ECO:0000313" key="7">
    <source>
        <dbReference type="EMBL" id="THH36905.1"/>
    </source>
</evidence>
<feature type="transmembrane region" description="Helical" evidence="6">
    <location>
        <begin position="432"/>
        <end position="450"/>
    </location>
</feature>
<feature type="transmembrane region" description="Helical" evidence="6">
    <location>
        <begin position="180"/>
        <end position="202"/>
    </location>
</feature>
<dbReference type="OrthoDB" id="255482at2"/>
<dbReference type="Proteomes" id="UP000306602">
    <property type="component" value="Unassembled WGS sequence"/>
</dbReference>
<dbReference type="InterPro" id="IPR051679">
    <property type="entry name" value="DASS-Related_Transporters"/>
</dbReference>
<feature type="transmembrane region" description="Helical" evidence="6">
    <location>
        <begin position="21"/>
        <end position="40"/>
    </location>
</feature>
<dbReference type="RefSeq" id="WP_136462503.1">
    <property type="nucleotide sequence ID" value="NZ_SRKY01000002.1"/>
</dbReference>